<comment type="caution">
    <text evidence="1">The sequence shown here is derived from an EMBL/GenBank/DDBJ whole genome shotgun (WGS) entry which is preliminary data.</text>
</comment>
<name>A0ABW1CS86_9ACTN</name>
<reference evidence="2" key="1">
    <citation type="journal article" date="2019" name="Int. J. Syst. Evol. Microbiol.">
        <title>The Global Catalogue of Microorganisms (GCM) 10K type strain sequencing project: providing services to taxonomists for standard genome sequencing and annotation.</title>
        <authorList>
            <consortium name="The Broad Institute Genomics Platform"/>
            <consortium name="The Broad Institute Genome Sequencing Center for Infectious Disease"/>
            <person name="Wu L."/>
            <person name="Ma J."/>
        </authorList>
    </citation>
    <scope>NUCLEOTIDE SEQUENCE [LARGE SCALE GENOMIC DNA]</scope>
    <source>
        <strain evidence="2">CCUG 53903</strain>
    </source>
</reference>
<dbReference type="EMBL" id="JBHSPA010000029">
    <property type="protein sequence ID" value="MFC5827388.1"/>
    <property type="molecule type" value="Genomic_DNA"/>
</dbReference>
<protein>
    <submittedName>
        <fullName evidence="1">Uncharacterized protein</fullName>
    </submittedName>
</protein>
<gene>
    <name evidence="1" type="ORF">ACFPZ3_26285</name>
</gene>
<keyword evidence="2" id="KW-1185">Reference proteome</keyword>
<evidence type="ECO:0000313" key="2">
    <source>
        <dbReference type="Proteomes" id="UP001596058"/>
    </source>
</evidence>
<dbReference type="Proteomes" id="UP001596058">
    <property type="component" value="Unassembled WGS sequence"/>
</dbReference>
<proteinExistence type="predicted"/>
<organism evidence="1 2">
    <name type="scientific">Nonomuraea insulae</name>
    <dbReference type="NCBI Taxonomy" id="1616787"/>
    <lineage>
        <taxon>Bacteria</taxon>
        <taxon>Bacillati</taxon>
        <taxon>Actinomycetota</taxon>
        <taxon>Actinomycetes</taxon>
        <taxon>Streptosporangiales</taxon>
        <taxon>Streptosporangiaceae</taxon>
        <taxon>Nonomuraea</taxon>
    </lineage>
</organism>
<dbReference type="RefSeq" id="WP_379516892.1">
    <property type="nucleotide sequence ID" value="NZ_JBHSPA010000029.1"/>
</dbReference>
<evidence type="ECO:0000313" key="1">
    <source>
        <dbReference type="EMBL" id="MFC5827388.1"/>
    </source>
</evidence>
<sequence>MPAYLGGVPEPHVFVLIAEVEPEHLWQRMLQNQRGAVLARALRRRTDAVVCRMRFRVTT</sequence>
<accession>A0ABW1CS86</accession>